<dbReference type="Proteomes" id="UP000829354">
    <property type="component" value="Chromosome X"/>
</dbReference>
<sequence length="317" mass="37224">MKILNYPCLFYSEIICSIDPKTAFLFSLCSKNTTKLVKMSGAMRAFNFRTFGIRSLKTVSLHHMDNQMVVVSFLHQTRKPINAKTVYFRNKKFYLLPADPGHLNLYCHSYLEGFKTITDHFSELVCKTVESIKIGDSCLWMLDHVGREDRFIDRIKIRKDKDALVLSDADVLNVLRKNSRCYTFHTTNSIVLPQEKKKFDVLRLWYTSSIEHDTFFELDCIEMHLDETWFTDVQFKGILRFWLDRGFQQLKYLGVRVEQYFSIDDVFDGIQYEEGLIVSTTIIAVVNEIQRFGNLVVISLAKMERKRQSFILHDMLL</sequence>
<protein>
    <recommendedName>
        <fullName evidence="3">F-box associated domain-containing protein</fullName>
    </recommendedName>
</protein>
<dbReference type="PANTHER" id="PTHR21503:SF8">
    <property type="entry name" value="F-BOX ASSOCIATED DOMAIN-CONTAINING PROTEIN-RELATED"/>
    <property type="match status" value="1"/>
</dbReference>
<name>A0AAE9JRU2_CAEBR</name>
<keyword evidence="2" id="KW-1185">Reference proteome</keyword>
<evidence type="ECO:0000313" key="1">
    <source>
        <dbReference type="EMBL" id="UMM42172.1"/>
    </source>
</evidence>
<organism evidence="1 2">
    <name type="scientific">Caenorhabditis briggsae</name>
    <dbReference type="NCBI Taxonomy" id="6238"/>
    <lineage>
        <taxon>Eukaryota</taxon>
        <taxon>Metazoa</taxon>
        <taxon>Ecdysozoa</taxon>
        <taxon>Nematoda</taxon>
        <taxon>Chromadorea</taxon>
        <taxon>Rhabditida</taxon>
        <taxon>Rhabditina</taxon>
        <taxon>Rhabditomorpha</taxon>
        <taxon>Rhabditoidea</taxon>
        <taxon>Rhabditidae</taxon>
        <taxon>Peloderinae</taxon>
        <taxon>Caenorhabditis</taxon>
    </lineage>
</organism>
<evidence type="ECO:0000313" key="2">
    <source>
        <dbReference type="Proteomes" id="UP000829354"/>
    </source>
</evidence>
<evidence type="ECO:0008006" key="3">
    <source>
        <dbReference type="Google" id="ProtNLM"/>
    </source>
</evidence>
<dbReference type="EMBL" id="CP092625">
    <property type="protein sequence ID" value="UMM42172.1"/>
    <property type="molecule type" value="Genomic_DNA"/>
</dbReference>
<dbReference type="PANTHER" id="PTHR21503">
    <property type="entry name" value="F-BOX-CONTAINING HYPOTHETICAL PROTEIN C.ELEGANS"/>
    <property type="match status" value="1"/>
</dbReference>
<dbReference type="AlphaFoldDB" id="A0AAE9JRU2"/>
<reference evidence="1 2" key="1">
    <citation type="submission" date="2022-04" db="EMBL/GenBank/DDBJ databases">
        <title>Chromosome-level reference genomes for two strains of Caenorhabditis briggsae: an improved platform for comparative genomics.</title>
        <authorList>
            <person name="Stevens L."/>
            <person name="Andersen E."/>
        </authorList>
    </citation>
    <scope>NUCLEOTIDE SEQUENCE [LARGE SCALE GENOMIC DNA]</scope>
    <source>
        <strain evidence="1">VX34</strain>
        <tissue evidence="1">Whole-organism</tissue>
    </source>
</reference>
<gene>
    <name evidence="1" type="ORF">L5515_018104</name>
</gene>
<proteinExistence type="predicted"/>
<accession>A0AAE9JRU2</accession>